<proteinExistence type="inferred from homology"/>
<keyword evidence="4" id="KW-0677">Repeat</keyword>
<keyword evidence="7" id="KW-0539">Nucleus</keyword>
<comment type="similarity">
    <text evidence="8">Belongs to the pacC/RIM101 family.</text>
</comment>
<dbReference type="STRING" id="1884261.A0A5C3QMZ0"/>
<feature type="region of interest" description="Disordered" evidence="10">
    <location>
        <begin position="372"/>
        <end position="427"/>
    </location>
</feature>
<feature type="region of interest" description="Disordered" evidence="10">
    <location>
        <begin position="511"/>
        <end position="635"/>
    </location>
</feature>
<feature type="compositionally biased region" description="Low complexity" evidence="10">
    <location>
        <begin position="590"/>
        <end position="608"/>
    </location>
</feature>
<keyword evidence="6" id="KW-0862">Zinc</keyword>
<dbReference type="GO" id="GO:0000978">
    <property type="term" value="F:RNA polymerase II cis-regulatory region sequence-specific DNA binding"/>
    <property type="evidence" value="ECO:0007669"/>
    <property type="project" value="UniProtKB-ARBA"/>
</dbReference>
<feature type="region of interest" description="Disordered" evidence="10">
    <location>
        <begin position="1"/>
        <end position="28"/>
    </location>
</feature>
<name>A0A5C3QMZ0_9AGAR</name>
<evidence type="ECO:0000259" key="11">
    <source>
        <dbReference type="PROSITE" id="PS50157"/>
    </source>
</evidence>
<keyword evidence="2" id="KW-0678">Repressor</keyword>
<evidence type="ECO:0000313" key="12">
    <source>
        <dbReference type="EMBL" id="TFK99773.1"/>
    </source>
</evidence>
<dbReference type="PROSITE" id="PS00028">
    <property type="entry name" value="ZINC_FINGER_C2H2_1"/>
    <property type="match status" value="3"/>
</dbReference>
<feature type="compositionally biased region" description="Polar residues" evidence="10">
    <location>
        <begin position="514"/>
        <end position="527"/>
    </location>
</feature>
<sequence length="698" mass="75567">MASPVTTPPSPPQSHSQSPAPTVSDEASTAPSTKHLCLWTQCTKAYDDPEQLYNHLCNDHIGRKSTNNLCLTCKWKDCGTTCAKRDHITSHLRVHTPLKPHSCEICQKSFKRPQDLKKHIKIHTEEHHQQHKHSKAITVPDSNETRRPIAGRVPSGAEGKLDLAASHIPMRAKSHSSSGTSDASFGVLPTPSPELGHPHAHVHPADIFTDGSGAHGALPTWETLDEPAIPVGSKRPHSNDYSVEDFFTDMKKRRVNPAYDTHMVDRLNSLASYGPNHDSAAPPISNHHYAHQPAPPLSAGPPSHDPHFNPRSISFDVRSPEELAAVNHFLLTLGRNIHRPTASHPPSTGSHAGYHTPPDSFFDPVSLGIAGMPGAQMPSPNTVPHSSFDAFTNSSPPTSAASYSSHHYSSRPHYTSAPPGSAPASANMYPHLNGVEGYSPHSPIEQSHRRIHVSTSIPPHAYHQPSRSPNGVLISPAADSFDYIRATRQGVAPTLAPADFSKPIRREAMKLRSLPTTASPLGSTSPPESEDVEMDSASRLSTPAPGDESLYPLLTEGNSRYKLAPFNSPPSSSSSSSSSSRSTNSHHRSTSSSSSTQTLPSLRSTLRSVAASAGMSSDEEDNGESTSPRLQPRAAHHEYGMRAVVEDKDQRRQHAELIKRLIITINEQYKRNMARGSRETTPTPAPARVGMDVEMACA</sequence>
<dbReference type="GO" id="GO:0005634">
    <property type="term" value="C:nucleus"/>
    <property type="evidence" value="ECO:0007669"/>
    <property type="project" value="UniProtKB-SubCell"/>
</dbReference>
<dbReference type="Pfam" id="PF00096">
    <property type="entry name" value="zf-C2H2"/>
    <property type="match status" value="1"/>
</dbReference>
<evidence type="ECO:0000256" key="4">
    <source>
        <dbReference type="ARBA" id="ARBA00022737"/>
    </source>
</evidence>
<keyword evidence="3" id="KW-0479">Metal-binding</keyword>
<keyword evidence="5 9" id="KW-0863">Zinc-finger</keyword>
<dbReference type="GO" id="GO:0008270">
    <property type="term" value="F:zinc ion binding"/>
    <property type="evidence" value="ECO:0007669"/>
    <property type="project" value="UniProtKB-KW"/>
</dbReference>
<accession>A0A5C3QMZ0</accession>
<gene>
    <name evidence="12" type="ORF">BDV98DRAFT_594707</name>
</gene>
<dbReference type="SUPFAM" id="SSF57667">
    <property type="entry name" value="beta-beta-alpha zinc fingers"/>
    <property type="match status" value="2"/>
</dbReference>
<feature type="compositionally biased region" description="Low complexity" evidence="10">
    <location>
        <begin position="390"/>
        <end position="426"/>
    </location>
</feature>
<evidence type="ECO:0000256" key="7">
    <source>
        <dbReference type="ARBA" id="ARBA00023242"/>
    </source>
</evidence>
<feature type="domain" description="C2H2-type" evidence="11">
    <location>
        <begin position="101"/>
        <end position="128"/>
    </location>
</feature>
<protein>
    <recommendedName>
        <fullName evidence="11">C2H2-type domain-containing protein</fullName>
    </recommendedName>
</protein>
<evidence type="ECO:0000256" key="2">
    <source>
        <dbReference type="ARBA" id="ARBA00022491"/>
    </source>
</evidence>
<dbReference type="InterPro" id="IPR013087">
    <property type="entry name" value="Znf_C2H2_type"/>
</dbReference>
<dbReference type="Proteomes" id="UP000305067">
    <property type="component" value="Unassembled WGS sequence"/>
</dbReference>
<dbReference type="FunFam" id="3.30.160.60:FF:000072">
    <property type="entry name" value="zinc finger protein 143 isoform X1"/>
    <property type="match status" value="1"/>
</dbReference>
<comment type="subcellular location">
    <subcellularLocation>
        <location evidence="1">Nucleus</location>
    </subcellularLocation>
</comment>
<organism evidence="12 13">
    <name type="scientific">Pterulicium gracile</name>
    <dbReference type="NCBI Taxonomy" id="1884261"/>
    <lineage>
        <taxon>Eukaryota</taxon>
        <taxon>Fungi</taxon>
        <taxon>Dikarya</taxon>
        <taxon>Basidiomycota</taxon>
        <taxon>Agaricomycotina</taxon>
        <taxon>Agaricomycetes</taxon>
        <taxon>Agaricomycetidae</taxon>
        <taxon>Agaricales</taxon>
        <taxon>Pleurotineae</taxon>
        <taxon>Pterulaceae</taxon>
        <taxon>Pterulicium</taxon>
    </lineage>
</organism>
<dbReference type="InterPro" id="IPR036236">
    <property type="entry name" value="Znf_C2H2_sf"/>
</dbReference>
<dbReference type="EMBL" id="ML178832">
    <property type="protein sequence ID" value="TFK99773.1"/>
    <property type="molecule type" value="Genomic_DNA"/>
</dbReference>
<evidence type="ECO:0000256" key="5">
    <source>
        <dbReference type="ARBA" id="ARBA00022771"/>
    </source>
</evidence>
<evidence type="ECO:0000256" key="8">
    <source>
        <dbReference type="ARBA" id="ARBA00038089"/>
    </source>
</evidence>
<dbReference type="InterPro" id="IPR050806">
    <property type="entry name" value="pacC/RIM101"/>
</dbReference>
<feature type="compositionally biased region" description="Pro residues" evidence="10">
    <location>
        <begin position="1"/>
        <end position="12"/>
    </location>
</feature>
<evidence type="ECO:0000256" key="9">
    <source>
        <dbReference type="PROSITE-ProRule" id="PRU00042"/>
    </source>
</evidence>
<dbReference type="PANTHER" id="PTHR47257:SF1">
    <property type="entry name" value="PH-RESPONSE TRANSCRIPTION FACTOR PACC_RIM101"/>
    <property type="match status" value="1"/>
</dbReference>
<evidence type="ECO:0000256" key="3">
    <source>
        <dbReference type="ARBA" id="ARBA00022723"/>
    </source>
</evidence>
<feature type="domain" description="C2H2-type" evidence="11">
    <location>
        <begin position="35"/>
        <end position="65"/>
    </location>
</feature>
<evidence type="ECO:0000256" key="1">
    <source>
        <dbReference type="ARBA" id="ARBA00004123"/>
    </source>
</evidence>
<dbReference type="Gene3D" id="3.30.160.60">
    <property type="entry name" value="Classic Zinc Finger"/>
    <property type="match status" value="2"/>
</dbReference>
<dbReference type="PANTHER" id="PTHR47257">
    <property type="entry name" value="PH-RESPONSE TRANSCRIPTION FACTOR PACC/RIM101"/>
    <property type="match status" value="1"/>
</dbReference>
<dbReference type="AlphaFoldDB" id="A0A5C3QMZ0"/>
<evidence type="ECO:0000313" key="13">
    <source>
        <dbReference type="Proteomes" id="UP000305067"/>
    </source>
</evidence>
<dbReference type="GO" id="GO:0000981">
    <property type="term" value="F:DNA-binding transcription factor activity, RNA polymerase II-specific"/>
    <property type="evidence" value="ECO:0007669"/>
    <property type="project" value="UniProtKB-ARBA"/>
</dbReference>
<feature type="compositionally biased region" description="Low complexity" evidence="10">
    <location>
        <begin position="569"/>
        <end position="583"/>
    </location>
</feature>
<keyword evidence="13" id="KW-1185">Reference proteome</keyword>
<feature type="region of interest" description="Disordered" evidence="10">
    <location>
        <begin position="273"/>
        <end position="314"/>
    </location>
</feature>
<feature type="domain" description="C2H2-type" evidence="11">
    <location>
        <begin position="71"/>
        <end position="100"/>
    </location>
</feature>
<feature type="region of interest" description="Disordered" evidence="10">
    <location>
        <begin position="340"/>
        <end position="359"/>
    </location>
</feature>
<dbReference type="PROSITE" id="PS50157">
    <property type="entry name" value="ZINC_FINGER_C2H2_2"/>
    <property type="match status" value="3"/>
</dbReference>
<dbReference type="OrthoDB" id="6155966at2759"/>
<dbReference type="GO" id="GO:0045944">
    <property type="term" value="P:positive regulation of transcription by RNA polymerase II"/>
    <property type="evidence" value="ECO:0007669"/>
    <property type="project" value="TreeGrafter"/>
</dbReference>
<dbReference type="SMART" id="SM00355">
    <property type="entry name" value="ZnF_C2H2"/>
    <property type="match status" value="3"/>
</dbReference>
<evidence type="ECO:0000256" key="6">
    <source>
        <dbReference type="ARBA" id="ARBA00022833"/>
    </source>
</evidence>
<reference evidence="12 13" key="1">
    <citation type="journal article" date="2019" name="Nat. Ecol. Evol.">
        <title>Megaphylogeny resolves global patterns of mushroom evolution.</title>
        <authorList>
            <person name="Varga T."/>
            <person name="Krizsan K."/>
            <person name="Foldi C."/>
            <person name="Dima B."/>
            <person name="Sanchez-Garcia M."/>
            <person name="Sanchez-Ramirez S."/>
            <person name="Szollosi G.J."/>
            <person name="Szarkandi J.G."/>
            <person name="Papp V."/>
            <person name="Albert L."/>
            <person name="Andreopoulos W."/>
            <person name="Angelini C."/>
            <person name="Antonin V."/>
            <person name="Barry K.W."/>
            <person name="Bougher N.L."/>
            <person name="Buchanan P."/>
            <person name="Buyck B."/>
            <person name="Bense V."/>
            <person name="Catcheside P."/>
            <person name="Chovatia M."/>
            <person name="Cooper J."/>
            <person name="Damon W."/>
            <person name="Desjardin D."/>
            <person name="Finy P."/>
            <person name="Geml J."/>
            <person name="Haridas S."/>
            <person name="Hughes K."/>
            <person name="Justo A."/>
            <person name="Karasinski D."/>
            <person name="Kautmanova I."/>
            <person name="Kiss B."/>
            <person name="Kocsube S."/>
            <person name="Kotiranta H."/>
            <person name="LaButti K.M."/>
            <person name="Lechner B.E."/>
            <person name="Liimatainen K."/>
            <person name="Lipzen A."/>
            <person name="Lukacs Z."/>
            <person name="Mihaltcheva S."/>
            <person name="Morgado L.N."/>
            <person name="Niskanen T."/>
            <person name="Noordeloos M.E."/>
            <person name="Ohm R.A."/>
            <person name="Ortiz-Santana B."/>
            <person name="Ovrebo C."/>
            <person name="Racz N."/>
            <person name="Riley R."/>
            <person name="Savchenko A."/>
            <person name="Shiryaev A."/>
            <person name="Soop K."/>
            <person name="Spirin V."/>
            <person name="Szebenyi C."/>
            <person name="Tomsovsky M."/>
            <person name="Tulloss R.E."/>
            <person name="Uehling J."/>
            <person name="Grigoriev I.V."/>
            <person name="Vagvolgyi C."/>
            <person name="Papp T."/>
            <person name="Martin F.M."/>
            <person name="Miettinen O."/>
            <person name="Hibbett D.S."/>
            <person name="Nagy L.G."/>
        </authorList>
    </citation>
    <scope>NUCLEOTIDE SEQUENCE [LARGE SCALE GENOMIC DNA]</scope>
    <source>
        <strain evidence="12 13">CBS 309.79</strain>
    </source>
</reference>
<evidence type="ECO:0000256" key="10">
    <source>
        <dbReference type="SAM" id="MobiDB-lite"/>
    </source>
</evidence>